<evidence type="ECO:0000313" key="5">
    <source>
        <dbReference type="EMBL" id="AOO93500.1"/>
    </source>
</evidence>
<name>A0A1C9I3U6_RHILT</name>
<dbReference type="PROSITE" id="PS00041">
    <property type="entry name" value="HTH_ARAC_FAMILY_1"/>
    <property type="match status" value="1"/>
</dbReference>
<organism evidence="5">
    <name type="scientific">Rhizobium leguminosarum bv. trifolii</name>
    <dbReference type="NCBI Taxonomy" id="386"/>
    <lineage>
        <taxon>Bacteria</taxon>
        <taxon>Pseudomonadati</taxon>
        <taxon>Pseudomonadota</taxon>
        <taxon>Alphaproteobacteria</taxon>
        <taxon>Hyphomicrobiales</taxon>
        <taxon>Rhizobiaceae</taxon>
        <taxon>Rhizobium/Agrobacterium group</taxon>
        <taxon>Rhizobium</taxon>
    </lineage>
</organism>
<dbReference type="SMART" id="SM00342">
    <property type="entry name" value="HTH_ARAC"/>
    <property type="match status" value="1"/>
</dbReference>
<evidence type="ECO:0000256" key="3">
    <source>
        <dbReference type="ARBA" id="ARBA00023163"/>
    </source>
</evidence>
<evidence type="ECO:0000256" key="2">
    <source>
        <dbReference type="ARBA" id="ARBA00023125"/>
    </source>
</evidence>
<dbReference type="GO" id="GO:0003700">
    <property type="term" value="F:DNA-binding transcription factor activity"/>
    <property type="evidence" value="ECO:0007669"/>
    <property type="project" value="InterPro"/>
</dbReference>
<feature type="domain" description="HTH araC/xylS-type" evidence="4">
    <location>
        <begin position="196"/>
        <end position="298"/>
    </location>
</feature>
<dbReference type="EMBL" id="KX491136">
    <property type="protein sequence ID" value="AOO93500.1"/>
    <property type="molecule type" value="Genomic_DNA"/>
</dbReference>
<keyword evidence="2" id="KW-0238">DNA-binding</keyword>
<dbReference type="PANTHER" id="PTHR46796:SF6">
    <property type="entry name" value="ARAC SUBFAMILY"/>
    <property type="match status" value="1"/>
</dbReference>
<evidence type="ECO:0000259" key="4">
    <source>
        <dbReference type="PROSITE" id="PS01124"/>
    </source>
</evidence>
<proteinExistence type="predicted"/>
<dbReference type="InterPro" id="IPR009057">
    <property type="entry name" value="Homeodomain-like_sf"/>
</dbReference>
<keyword evidence="3" id="KW-0804">Transcription</keyword>
<dbReference type="InterPro" id="IPR018062">
    <property type="entry name" value="HTH_AraC-typ_CS"/>
</dbReference>
<evidence type="ECO:0000256" key="1">
    <source>
        <dbReference type="ARBA" id="ARBA00023015"/>
    </source>
</evidence>
<dbReference type="SUPFAM" id="SSF46689">
    <property type="entry name" value="Homeodomain-like"/>
    <property type="match status" value="2"/>
</dbReference>
<dbReference type="Gene3D" id="1.10.10.60">
    <property type="entry name" value="Homeodomain-like"/>
    <property type="match status" value="2"/>
</dbReference>
<reference evidence="5" key="1">
    <citation type="journal article" date="2015" name="BMC Genomics">
        <title>Transcriptome profiling of a Rhizobium leguminosarum bv. trifolii rosR mutant reveals the role of the transcriptional regulator RosR in motility, synthesis of cell-surface components, and other cellular processes.</title>
        <authorList>
            <person name="Rachwal K."/>
            <person name="Matczynska E."/>
            <person name="Janczarek M."/>
        </authorList>
    </citation>
    <scope>NUCLEOTIDE SEQUENCE</scope>
    <source>
        <strain evidence="5">Rt24.2</strain>
    </source>
</reference>
<dbReference type="InterPro" id="IPR050204">
    <property type="entry name" value="AraC_XylS_family_regulators"/>
</dbReference>
<dbReference type="PROSITE" id="PS01124">
    <property type="entry name" value="HTH_ARAC_FAMILY_2"/>
    <property type="match status" value="1"/>
</dbReference>
<protein>
    <recommendedName>
        <fullName evidence="4">HTH araC/xylS-type domain-containing protein</fullName>
    </recommendedName>
</protein>
<dbReference type="AlphaFoldDB" id="A0A1C9I3U6"/>
<dbReference type="InterPro" id="IPR018060">
    <property type="entry name" value="HTH_AraC"/>
</dbReference>
<dbReference type="PANTHER" id="PTHR46796">
    <property type="entry name" value="HTH-TYPE TRANSCRIPTIONAL ACTIVATOR RHAS-RELATED"/>
    <property type="match status" value="1"/>
</dbReference>
<accession>A0A1C9I3U6</accession>
<sequence>MKVQGQSELSGIGEIRAQLGGWPISTAGMSSTSRGLHFDVRDGSHGVELVVPGCDHHAVLVALGSSRQFRFQTHIASREVSCRAGDLIVVPAGSPARLGGAIPPMLRIGIDPEQLSDGSRLREPLRGRDDQTGSILHANDLFALYIGGAILEEMRKPDFQWRIPLLRHLAEALTVHFVTMYGVYTVSDHTGEISDREAIRRVIEHLGRTTHDFPDLSSLAKRTGLSRFHFIRVFKAEIGMTPARYVEQCRIEQAKSLIETAEISLADIADKLGFVDQSHLTRRFKKVVGSTPAAYARAQGRRHLSEI</sequence>
<keyword evidence="1" id="KW-0805">Transcription regulation</keyword>
<reference evidence="5" key="2">
    <citation type="journal article" date="2016" name="Front. Microbiol.">
        <title>The Regulatory Protein RosR Affects Rhizobium leguminosarum bv. trifolii Protein Profiles, Cell Surface Properties, and Symbiosis with Clover.</title>
        <authorList>
            <person name="Rachwal K."/>
            <person name="Boguszewska A."/>
            <person name="Kopcinska J."/>
            <person name="Karas M."/>
            <person name="Tchorzewski M."/>
            <person name="Janczarek M."/>
        </authorList>
    </citation>
    <scope>NUCLEOTIDE SEQUENCE</scope>
    <source>
        <strain evidence="5">Rt24.2</strain>
    </source>
</reference>
<dbReference type="Pfam" id="PF12833">
    <property type="entry name" value="HTH_18"/>
    <property type="match status" value="1"/>
</dbReference>
<dbReference type="GO" id="GO:0043565">
    <property type="term" value="F:sequence-specific DNA binding"/>
    <property type="evidence" value="ECO:0007669"/>
    <property type="project" value="InterPro"/>
</dbReference>